<evidence type="ECO:0000256" key="12">
    <source>
        <dbReference type="ARBA" id="ARBA00033413"/>
    </source>
</evidence>
<evidence type="ECO:0000313" key="15">
    <source>
        <dbReference type="Proteomes" id="UP000199328"/>
    </source>
</evidence>
<dbReference type="InterPro" id="IPR000550">
    <property type="entry name" value="Hppk"/>
</dbReference>
<dbReference type="EMBL" id="FNFV01000001">
    <property type="protein sequence ID" value="SDK01403.1"/>
    <property type="molecule type" value="Genomic_DNA"/>
</dbReference>
<dbReference type="InterPro" id="IPR035907">
    <property type="entry name" value="Hppk_sf"/>
</dbReference>
<dbReference type="STRING" id="990712.SAMN05216257_101300"/>
<evidence type="ECO:0000256" key="8">
    <source>
        <dbReference type="ARBA" id="ARBA00022840"/>
    </source>
</evidence>
<dbReference type="Gene3D" id="3.30.70.560">
    <property type="entry name" value="7,8-Dihydro-6-hydroxymethylpterin-pyrophosphokinase HPPK"/>
    <property type="match status" value="1"/>
</dbReference>
<protein>
    <recommendedName>
        <fullName evidence="4">2-amino-4-hydroxy-6-hydroxymethyldihydropteridine pyrophosphokinase</fullName>
        <ecNumber evidence="3">2.7.6.3</ecNumber>
    </recommendedName>
    <alternativeName>
        <fullName evidence="11">6-hydroxymethyl-7,8-dihydropterin pyrophosphokinase</fullName>
    </alternativeName>
    <alternativeName>
        <fullName evidence="12">7,8-dihydro-6-hydroxymethylpterin-pyrophosphokinase</fullName>
    </alternativeName>
</protein>
<dbReference type="PANTHER" id="PTHR43071:SF1">
    <property type="entry name" value="2-AMINO-4-HYDROXY-6-HYDROXYMETHYLDIHYDROPTERIDINE PYROPHOSPHOKINASE"/>
    <property type="match status" value="1"/>
</dbReference>
<dbReference type="GO" id="GO:0046654">
    <property type="term" value="P:tetrahydrofolate biosynthetic process"/>
    <property type="evidence" value="ECO:0007669"/>
    <property type="project" value="UniProtKB-UniPathway"/>
</dbReference>
<evidence type="ECO:0000313" key="14">
    <source>
        <dbReference type="EMBL" id="SDK01403.1"/>
    </source>
</evidence>
<organism evidence="14 15">
    <name type="scientific">Meinhardsimonia xiamenensis</name>
    <dbReference type="NCBI Taxonomy" id="990712"/>
    <lineage>
        <taxon>Bacteria</taxon>
        <taxon>Pseudomonadati</taxon>
        <taxon>Pseudomonadota</taxon>
        <taxon>Alphaproteobacteria</taxon>
        <taxon>Rhodobacterales</taxon>
        <taxon>Paracoccaceae</taxon>
        <taxon>Meinhardsimonia</taxon>
    </lineage>
</organism>
<dbReference type="OrthoDB" id="9808041at2"/>
<evidence type="ECO:0000256" key="9">
    <source>
        <dbReference type="ARBA" id="ARBA00022909"/>
    </source>
</evidence>
<evidence type="ECO:0000256" key="11">
    <source>
        <dbReference type="ARBA" id="ARBA00029766"/>
    </source>
</evidence>
<evidence type="ECO:0000256" key="3">
    <source>
        <dbReference type="ARBA" id="ARBA00013253"/>
    </source>
</evidence>
<dbReference type="PANTHER" id="PTHR43071">
    <property type="entry name" value="2-AMINO-4-HYDROXY-6-HYDROXYMETHYLDIHYDROPTERIDINE PYROPHOSPHOKINASE"/>
    <property type="match status" value="1"/>
</dbReference>
<dbReference type="Proteomes" id="UP000199328">
    <property type="component" value="Unassembled WGS sequence"/>
</dbReference>
<keyword evidence="15" id="KW-1185">Reference proteome</keyword>
<keyword evidence="7 14" id="KW-0418">Kinase</keyword>
<dbReference type="GO" id="GO:0003848">
    <property type="term" value="F:2-amino-4-hydroxy-6-hydroxymethyldihydropteridine diphosphokinase activity"/>
    <property type="evidence" value="ECO:0007669"/>
    <property type="project" value="UniProtKB-EC"/>
</dbReference>
<evidence type="ECO:0000259" key="13">
    <source>
        <dbReference type="Pfam" id="PF01288"/>
    </source>
</evidence>
<dbReference type="UniPathway" id="UPA00077">
    <property type="reaction ID" value="UER00155"/>
</dbReference>
<comment type="pathway">
    <text evidence="1">Cofactor biosynthesis; tetrahydrofolate biosynthesis; 2-amino-4-hydroxy-6-hydroxymethyl-7,8-dihydropteridine diphosphate from 7,8-dihydroneopterin triphosphate: step 4/4.</text>
</comment>
<evidence type="ECO:0000256" key="5">
    <source>
        <dbReference type="ARBA" id="ARBA00022679"/>
    </source>
</evidence>
<gene>
    <name evidence="14" type="ORF">SAMN05216257_101300</name>
</gene>
<dbReference type="Pfam" id="PF01288">
    <property type="entry name" value="HPPK"/>
    <property type="match status" value="1"/>
</dbReference>
<reference evidence="15" key="1">
    <citation type="submission" date="2016-10" db="EMBL/GenBank/DDBJ databases">
        <authorList>
            <person name="Varghese N."/>
            <person name="Submissions S."/>
        </authorList>
    </citation>
    <scope>NUCLEOTIDE SEQUENCE [LARGE SCALE GENOMIC DNA]</scope>
    <source>
        <strain evidence="15">CGMCC 1.10789</strain>
    </source>
</reference>
<feature type="domain" description="7,8-dihydro-6-hydroxymethylpterin-pyrophosphokinase" evidence="13">
    <location>
        <begin position="7"/>
        <end position="159"/>
    </location>
</feature>
<dbReference type="NCBIfam" id="TIGR01498">
    <property type="entry name" value="folK"/>
    <property type="match status" value="1"/>
</dbReference>
<comment type="function">
    <text evidence="10">Catalyzes the transfer of pyrophosphate from adenosine triphosphate (ATP) to 6-hydroxymethyl-7,8-dihydropterin, an enzymatic step in folate biosynthesis pathway.</text>
</comment>
<evidence type="ECO:0000256" key="6">
    <source>
        <dbReference type="ARBA" id="ARBA00022741"/>
    </source>
</evidence>
<evidence type="ECO:0000256" key="2">
    <source>
        <dbReference type="ARBA" id="ARBA00005810"/>
    </source>
</evidence>
<accession>A0A1G8YFE2</accession>
<keyword evidence="8" id="KW-0067">ATP-binding</keyword>
<dbReference type="CDD" id="cd00483">
    <property type="entry name" value="HPPK"/>
    <property type="match status" value="1"/>
</dbReference>
<evidence type="ECO:0000256" key="7">
    <source>
        <dbReference type="ARBA" id="ARBA00022777"/>
    </source>
</evidence>
<dbReference type="SUPFAM" id="SSF55083">
    <property type="entry name" value="6-hydroxymethyl-7,8-dihydropterin pyrophosphokinase, HPPK"/>
    <property type="match status" value="1"/>
</dbReference>
<dbReference type="GO" id="GO:0016301">
    <property type="term" value="F:kinase activity"/>
    <property type="evidence" value="ECO:0007669"/>
    <property type="project" value="UniProtKB-KW"/>
</dbReference>
<evidence type="ECO:0000256" key="1">
    <source>
        <dbReference type="ARBA" id="ARBA00005051"/>
    </source>
</evidence>
<dbReference type="GO" id="GO:0005524">
    <property type="term" value="F:ATP binding"/>
    <property type="evidence" value="ECO:0007669"/>
    <property type="project" value="UniProtKB-KW"/>
</dbReference>
<evidence type="ECO:0000256" key="4">
    <source>
        <dbReference type="ARBA" id="ARBA00016218"/>
    </source>
</evidence>
<dbReference type="RefSeq" id="WP_092497464.1">
    <property type="nucleotide sequence ID" value="NZ_FNFV01000001.1"/>
</dbReference>
<name>A0A1G8YFE2_9RHOB</name>
<proteinExistence type="inferred from homology"/>
<dbReference type="EC" id="2.7.6.3" evidence="3"/>
<dbReference type="AlphaFoldDB" id="A0A1G8YFE2"/>
<dbReference type="GO" id="GO:0046656">
    <property type="term" value="P:folic acid biosynthetic process"/>
    <property type="evidence" value="ECO:0007669"/>
    <property type="project" value="UniProtKB-KW"/>
</dbReference>
<sequence>MRNSLAYVALGANLPFGERPPAANLRAALGELGRRGLRIEAVSRFFHTPCFPPGAGPDYINAVAALSGAGRGAGDILALLHEVEALFGRERVQRWGQRTLDLDLIALDDLVLPDLQTWRHWRELDPERQRREAPGELVIPHPRLEERAFVLVPLADIAPRWRHPVTGRTVQEMLAALAEEDRAGVRALQTA</sequence>
<keyword evidence="6" id="KW-0547">Nucleotide-binding</keyword>
<evidence type="ECO:0000256" key="10">
    <source>
        <dbReference type="ARBA" id="ARBA00029409"/>
    </source>
</evidence>
<comment type="similarity">
    <text evidence="2">Belongs to the HPPK family.</text>
</comment>
<keyword evidence="5" id="KW-0808">Transferase</keyword>
<keyword evidence="9" id="KW-0289">Folate biosynthesis</keyword>